<dbReference type="Proteomes" id="UP000824890">
    <property type="component" value="Unassembled WGS sequence"/>
</dbReference>
<evidence type="ECO:0000313" key="3">
    <source>
        <dbReference type="EMBL" id="KAH0870192.1"/>
    </source>
</evidence>
<evidence type="ECO:0000256" key="1">
    <source>
        <dbReference type="SAM" id="MobiDB-lite"/>
    </source>
</evidence>
<feature type="domain" description="G-patch" evidence="2">
    <location>
        <begin position="37"/>
        <end position="63"/>
    </location>
</feature>
<protein>
    <recommendedName>
        <fullName evidence="2">G-patch domain-containing protein</fullName>
    </recommendedName>
</protein>
<sequence length="192" mass="22371">MDIRWRESKTKLKPHRVTENVDVEDVEQASLDTKISSSYVGFRLLEEMGWKAKGLGKQEQWTGDSVLGKQEEDDYFTAEENKLDIEIEETEESAKKREDDEPLFLFYVAVQRYERNARADARKQQQMQQNKQEEDPENVPASSPAKTTVIEVWLFYQRAAVYQRCRNTGYRANNKQPKLAIASIFGHDSNED</sequence>
<feature type="region of interest" description="Disordered" evidence="1">
    <location>
        <begin position="118"/>
        <end position="143"/>
    </location>
</feature>
<dbReference type="PROSITE" id="PS50174">
    <property type="entry name" value="G_PATCH"/>
    <property type="match status" value="1"/>
</dbReference>
<comment type="caution">
    <text evidence="3">The sequence shown here is derived from an EMBL/GenBank/DDBJ whole genome shotgun (WGS) entry which is preliminary data.</text>
</comment>
<dbReference type="InterPro" id="IPR000467">
    <property type="entry name" value="G_patch_dom"/>
</dbReference>
<name>A0ABQ7YRC8_BRANA</name>
<dbReference type="PANTHER" id="PTHR47251">
    <property type="entry name" value="FINGER DOMAIN PROTEIN, PUTATIVE (AFU_ORTHOLOGUE AFUA_3G04180)-RELATED"/>
    <property type="match status" value="1"/>
</dbReference>
<evidence type="ECO:0000313" key="4">
    <source>
        <dbReference type="Proteomes" id="UP000824890"/>
    </source>
</evidence>
<gene>
    <name evidence="3" type="ORF">HID58_077214</name>
</gene>
<dbReference type="EMBL" id="JAGKQM010000017">
    <property type="protein sequence ID" value="KAH0870192.1"/>
    <property type="molecule type" value="Genomic_DNA"/>
</dbReference>
<evidence type="ECO:0000259" key="2">
    <source>
        <dbReference type="PROSITE" id="PS50174"/>
    </source>
</evidence>
<accession>A0ABQ7YRC8</accession>
<keyword evidence="4" id="KW-1185">Reference proteome</keyword>
<reference evidence="3 4" key="1">
    <citation type="submission" date="2021-05" db="EMBL/GenBank/DDBJ databases">
        <title>Genome Assembly of Synthetic Allotetraploid Brassica napus Reveals Homoeologous Exchanges between Subgenomes.</title>
        <authorList>
            <person name="Davis J.T."/>
        </authorList>
    </citation>
    <scope>NUCLEOTIDE SEQUENCE [LARGE SCALE GENOMIC DNA]</scope>
    <source>
        <strain evidence="4">cv. Da-Ae</strain>
        <tissue evidence="3">Seedling</tissue>
    </source>
</reference>
<organism evidence="3 4">
    <name type="scientific">Brassica napus</name>
    <name type="common">Rape</name>
    <dbReference type="NCBI Taxonomy" id="3708"/>
    <lineage>
        <taxon>Eukaryota</taxon>
        <taxon>Viridiplantae</taxon>
        <taxon>Streptophyta</taxon>
        <taxon>Embryophyta</taxon>
        <taxon>Tracheophyta</taxon>
        <taxon>Spermatophyta</taxon>
        <taxon>Magnoliopsida</taxon>
        <taxon>eudicotyledons</taxon>
        <taxon>Gunneridae</taxon>
        <taxon>Pentapetalae</taxon>
        <taxon>rosids</taxon>
        <taxon>malvids</taxon>
        <taxon>Brassicales</taxon>
        <taxon>Brassicaceae</taxon>
        <taxon>Brassiceae</taxon>
        <taxon>Brassica</taxon>
    </lineage>
</organism>
<proteinExistence type="predicted"/>
<dbReference type="PANTHER" id="PTHR47251:SF1">
    <property type="entry name" value="FINGER DOMAIN PROTEIN, PUTATIVE (AFU_ORTHOLOGUE AFUA_3G04180)-RELATED"/>
    <property type="match status" value="1"/>
</dbReference>